<evidence type="ECO:0000313" key="2">
    <source>
        <dbReference type="EMBL" id="MPL87108.1"/>
    </source>
</evidence>
<dbReference type="EMBL" id="VSSQ01000233">
    <property type="protein sequence ID" value="MPL87108.1"/>
    <property type="molecule type" value="Genomic_DNA"/>
</dbReference>
<comment type="caution">
    <text evidence="2">The sequence shown here is derived from an EMBL/GenBank/DDBJ whole genome shotgun (WGS) entry which is preliminary data.</text>
</comment>
<sequence>MNPIVIRTKAKSQKVKSSWDRVMSVYNSLPGGMTKCNTIYEAKMYTCVLFIALSLISIIFIAAAIYIYSSSKKGGKQ</sequence>
<keyword evidence="1" id="KW-1133">Transmembrane helix</keyword>
<gene>
    <name evidence="2" type="ORF">SDC9_33102</name>
</gene>
<keyword evidence="1" id="KW-0472">Membrane</keyword>
<proteinExistence type="predicted"/>
<dbReference type="AlphaFoldDB" id="A0A644V6Z7"/>
<protein>
    <submittedName>
        <fullName evidence="2">Uncharacterized protein</fullName>
    </submittedName>
</protein>
<keyword evidence="1" id="KW-0812">Transmembrane</keyword>
<organism evidence="2">
    <name type="scientific">bioreactor metagenome</name>
    <dbReference type="NCBI Taxonomy" id="1076179"/>
    <lineage>
        <taxon>unclassified sequences</taxon>
        <taxon>metagenomes</taxon>
        <taxon>ecological metagenomes</taxon>
    </lineage>
</organism>
<reference evidence="2" key="1">
    <citation type="submission" date="2019-08" db="EMBL/GenBank/DDBJ databases">
        <authorList>
            <person name="Kucharzyk K."/>
            <person name="Murdoch R.W."/>
            <person name="Higgins S."/>
            <person name="Loffler F."/>
        </authorList>
    </citation>
    <scope>NUCLEOTIDE SEQUENCE</scope>
</reference>
<evidence type="ECO:0000256" key="1">
    <source>
        <dbReference type="SAM" id="Phobius"/>
    </source>
</evidence>
<name>A0A644V6Z7_9ZZZZ</name>
<feature type="transmembrane region" description="Helical" evidence="1">
    <location>
        <begin position="48"/>
        <end position="68"/>
    </location>
</feature>
<accession>A0A644V6Z7</accession>